<accession>A0AA36AXN5</accession>
<sequence length="66" mass="7301">MDTVHVYDVARVVSTLLTLSPQRKTELLRCGEGFLVSWEQTGKSGLCRSSQSLENCLVFIGANLNE</sequence>
<gene>
    <name evidence="1" type="ORF">OCTVUL_1B004238</name>
</gene>
<keyword evidence="2" id="KW-1185">Reference proteome</keyword>
<dbReference type="Proteomes" id="UP001162480">
    <property type="component" value="Chromosome 6"/>
</dbReference>
<dbReference type="AlphaFoldDB" id="A0AA36AXN5"/>
<dbReference type="EMBL" id="OX597819">
    <property type="protein sequence ID" value="CAI9724200.1"/>
    <property type="molecule type" value="Genomic_DNA"/>
</dbReference>
<evidence type="ECO:0000313" key="2">
    <source>
        <dbReference type="Proteomes" id="UP001162480"/>
    </source>
</evidence>
<protein>
    <submittedName>
        <fullName evidence="1">Uncharacterized protein</fullName>
    </submittedName>
</protein>
<proteinExistence type="predicted"/>
<organism evidence="1 2">
    <name type="scientific">Octopus vulgaris</name>
    <name type="common">Common octopus</name>
    <dbReference type="NCBI Taxonomy" id="6645"/>
    <lineage>
        <taxon>Eukaryota</taxon>
        <taxon>Metazoa</taxon>
        <taxon>Spiralia</taxon>
        <taxon>Lophotrochozoa</taxon>
        <taxon>Mollusca</taxon>
        <taxon>Cephalopoda</taxon>
        <taxon>Coleoidea</taxon>
        <taxon>Octopodiformes</taxon>
        <taxon>Octopoda</taxon>
        <taxon>Incirrata</taxon>
        <taxon>Octopodidae</taxon>
        <taxon>Octopus</taxon>
    </lineage>
</organism>
<reference evidence="1" key="1">
    <citation type="submission" date="2023-08" db="EMBL/GenBank/DDBJ databases">
        <authorList>
            <person name="Alioto T."/>
            <person name="Alioto T."/>
            <person name="Gomez Garrido J."/>
        </authorList>
    </citation>
    <scope>NUCLEOTIDE SEQUENCE</scope>
</reference>
<evidence type="ECO:0000313" key="1">
    <source>
        <dbReference type="EMBL" id="CAI9724200.1"/>
    </source>
</evidence>
<name>A0AA36AXN5_OCTVU</name>